<comment type="caution">
    <text evidence="3">The sequence shown here is derived from an EMBL/GenBank/DDBJ whole genome shotgun (WGS) entry which is preliminary data.</text>
</comment>
<dbReference type="SMART" id="SM00406">
    <property type="entry name" value="IGv"/>
    <property type="match status" value="1"/>
</dbReference>
<protein>
    <recommendedName>
        <fullName evidence="2">Ig-like domain-containing protein</fullName>
    </recommendedName>
</protein>
<dbReference type="PANTHER" id="PTHR23267">
    <property type="entry name" value="IMMUNOGLOBULIN LIGHT CHAIN"/>
    <property type="match status" value="1"/>
</dbReference>
<evidence type="ECO:0000313" key="3">
    <source>
        <dbReference type="EMBL" id="KAJ1093713.1"/>
    </source>
</evidence>
<reference evidence="3" key="1">
    <citation type="journal article" date="2022" name="bioRxiv">
        <title>Sequencing and chromosome-scale assembly of the giantPleurodeles waltlgenome.</title>
        <authorList>
            <person name="Brown T."/>
            <person name="Elewa A."/>
            <person name="Iarovenko S."/>
            <person name="Subramanian E."/>
            <person name="Araus A.J."/>
            <person name="Petzold A."/>
            <person name="Susuki M."/>
            <person name="Suzuki K.-i.T."/>
            <person name="Hayashi T."/>
            <person name="Toyoda A."/>
            <person name="Oliveira C."/>
            <person name="Osipova E."/>
            <person name="Leigh N.D."/>
            <person name="Simon A."/>
            <person name="Yun M.H."/>
        </authorList>
    </citation>
    <scope>NUCLEOTIDE SEQUENCE</scope>
    <source>
        <strain evidence="3">20211129_DDA</strain>
        <tissue evidence="3">Liver</tissue>
    </source>
</reference>
<evidence type="ECO:0000256" key="1">
    <source>
        <dbReference type="SAM" id="SignalP"/>
    </source>
</evidence>
<keyword evidence="4" id="KW-1185">Reference proteome</keyword>
<accession>A0AAV7LRR2</accession>
<dbReference type="PROSITE" id="PS50835">
    <property type="entry name" value="IG_LIKE"/>
    <property type="match status" value="1"/>
</dbReference>
<dbReference type="InterPro" id="IPR007110">
    <property type="entry name" value="Ig-like_dom"/>
</dbReference>
<evidence type="ECO:0000259" key="2">
    <source>
        <dbReference type="PROSITE" id="PS50835"/>
    </source>
</evidence>
<dbReference type="SUPFAM" id="SSF48726">
    <property type="entry name" value="Immunoglobulin"/>
    <property type="match status" value="1"/>
</dbReference>
<organism evidence="3 4">
    <name type="scientific">Pleurodeles waltl</name>
    <name type="common">Iberian ribbed newt</name>
    <dbReference type="NCBI Taxonomy" id="8319"/>
    <lineage>
        <taxon>Eukaryota</taxon>
        <taxon>Metazoa</taxon>
        <taxon>Chordata</taxon>
        <taxon>Craniata</taxon>
        <taxon>Vertebrata</taxon>
        <taxon>Euteleostomi</taxon>
        <taxon>Amphibia</taxon>
        <taxon>Batrachia</taxon>
        <taxon>Caudata</taxon>
        <taxon>Salamandroidea</taxon>
        <taxon>Salamandridae</taxon>
        <taxon>Pleurodelinae</taxon>
        <taxon>Pleurodeles</taxon>
    </lineage>
</organism>
<dbReference type="Gene3D" id="2.60.40.10">
    <property type="entry name" value="Immunoglobulins"/>
    <property type="match status" value="1"/>
</dbReference>
<gene>
    <name evidence="3" type="ORF">NDU88_006805</name>
</gene>
<feature type="signal peptide" evidence="1">
    <location>
        <begin position="1"/>
        <end position="20"/>
    </location>
</feature>
<dbReference type="EMBL" id="JANPWB010000015">
    <property type="protein sequence ID" value="KAJ1093713.1"/>
    <property type="molecule type" value="Genomic_DNA"/>
</dbReference>
<proteinExistence type="predicted"/>
<keyword evidence="1" id="KW-0732">Signal</keyword>
<feature type="chain" id="PRO_5043361499" description="Ig-like domain-containing protein" evidence="1">
    <location>
        <begin position="21"/>
        <end position="150"/>
    </location>
</feature>
<dbReference type="InterPro" id="IPR050150">
    <property type="entry name" value="IgV_Light_Chain"/>
</dbReference>
<dbReference type="Proteomes" id="UP001066276">
    <property type="component" value="Chromosome 11"/>
</dbReference>
<dbReference type="InterPro" id="IPR003599">
    <property type="entry name" value="Ig_sub"/>
</dbReference>
<dbReference type="InterPro" id="IPR013783">
    <property type="entry name" value="Ig-like_fold"/>
</dbReference>
<feature type="domain" description="Ig-like" evidence="2">
    <location>
        <begin position="20"/>
        <end position="134"/>
    </location>
</feature>
<evidence type="ECO:0000313" key="4">
    <source>
        <dbReference type="Proteomes" id="UP001066276"/>
    </source>
</evidence>
<dbReference type="Pfam" id="PF07686">
    <property type="entry name" value="V-set"/>
    <property type="match status" value="1"/>
</dbReference>
<sequence length="150" mass="16550">MSWASLFLLVLSAFCAGARAQLALTQPSSASVVSGQDVHLPCTLASGYRLNDYWVRWYQQKPGSAPRFVYIYRSSSSQDRGPDVPDRFSGTGDTSSNLWSLVITGARREDDADYHCQTHDGKTGTHSERNRQVAEASTFIIVQLGACMLR</sequence>
<dbReference type="InterPro" id="IPR013106">
    <property type="entry name" value="Ig_V-set"/>
</dbReference>
<dbReference type="SMART" id="SM00409">
    <property type="entry name" value="IG"/>
    <property type="match status" value="1"/>
</dbReference>
<dbReference type="AlphaFoldDB" id="A0AAV7LRR2"/>
<name>A0AAV7LRR2_PLEWA</name>
<dbReference type="InterPro" id="IPR036179">
    <property type="entry name" value="Ig-like_dom_sf"/>
</dbReference>